<evidence type="ECO:0000313" key="4">
    <source>
        <dbReference type="Proteomes" id="UP001501391"/>
    </source>
</evidence>
<dbReference type="Proteomes" id="UP001501391">
    <property type="component" value="Unassembled WGS sequence"/>
</dbReference>
<keyword evidence="4" id="KW-1185">Reference proteome</keyword>
<name>A0ABN3BAU3_9ACTN</name>
<evidence type="ECO:0000256" key="2">
    <source>
        <dbReference type="SAM" id="SignalP"/>
    </source>
</evidence>
<keyword evidence="2" id="KW-0732">Signal</keyword>
<gene>
    <name evidence="3" type="ORF">GCM10009787_06720</name>
</gene>
<feature type="signal peptide" evidence="2">
    <location>
        <begin position="1"/>
        <end position="27"/>
    </location>
</feature>
<dbReference type="EMBL" id="BAAAOQ010000002">
    <property type="protein sequence ID" value="GAA2191824.1"/>
    <property type="molecule type" value="Genomic_DNA"/>
</dbReference>
<sequence length="166" mass="17077">MRTRTRIVAGGAAAAVAAIMFTGQASAQASGQPSAQPSAQASAQAPGKASAATKTTASCSTTGARGSMGATWPSGSDPQWPYYEFKIALSVTDTSADGHHVRVRFLSKDVGSSSTRTWPWHSLTSGSGETLTLNTTAQSPYGIVATGVEVARFEGDTKLNSCTDWS</sequence>
<feature type="region of interest" description="Disordered" evidence="1">
    <location>
        <begin position="29"/>
        <end position="76"/>
    </location>
</feature>
<evidence type="ECO:0000313" key="3">
    <source>
        <dbReference type="EMBL" id="GAA2191824.1"/>
    </source>
</evidence>
<proteinExistence type="predicted"/>
<organism evidence="3 4">
    <name type="scientific">Streptomyces bangladeshensis</name>
    <dbReference type="NCBI Taxonomy" id="295352"/>
    <lineage>
        <taxon>Bacteria</taxon>
        <taxon>Bacillati</taxon>
        <taxon>Actinomycetota</taxon>
        <taxon>Actinomycetes</taxon>
        <taxon>Kitasatosporales</taxon>
        <taxon>Streptomycetaceae</taxon>
        <taxon>Streptomyces</taxon>
    </lineage>
</organism>
<accession>A0ABN3BAU3</accession>
<comment type="caution">
    <text evidence="3">The sequence shown here is derived from an EMBL/GenBank/DDBJ whole genome shotgun (WGS) entry which is preliminary data.</text>
</comment>
<protein>
    <recommendedName>
        <fullName evidence="5">Secreted protein</fullName>
    </recommendedName>
</protein>
<feature type="compositionally biased region" description="Low complexity" evidence="1">
    <location>
        <begin position="29"/>
        <end position="64"/>
    </location>
</feature>
<evidence type="ECO:0000256" key="1">
    <source>
        <dbReference type="SAM" id="MobiDB-lite"/>
    </source>
</evidence>
<feature type="chain" id="PRO_5045154608" description="Secreted protein" evidence="2">
    <location>
        <begin position="28"/>
        <end position="166"/>
    </location>
</feature>
<reference evidence="3 4" key="1">
    <citation type="journal article" date="2019" name="Int. J. Syst. Evol. Microbiol.">
        <title>The Global Catalogue of Microorganisms (GCM) 10K type strain sequencing project: providing services to taxonomists for standard genome sequencing and annotation.</title>
        <authorList>
            <consortium name="The Broad Institute Genomics Platform"/>
            <consortium name="The Broad Institute Genome Sequencing Center for Infectious Disease"/>
            <person name="Wu L."/>
            <person name="Ma J."/>
        </authorList>
    </citation>
    <scope>NUCLEOTIDE SEQUENCE [LARGE SCALE GENOMIC DNA]</scope>
    <source>
        <strain evidence="3 4">JCM 14924</strain>
    </source>
</reference>
<evidence type="ECO:0008006" key="5">
    <source>
        <dbReference type="Google" id="ProtNLM"/>
    </source>
</evidence>